<gene>
    <name evidence="3" type="ORF">GTQ38_16750</name>
</gene>
<feature type="domain" description="Peptidase M61 catalytic" evidence="1">
    <location>
        <begin position="298"/>
        <end position="368"/>
    </location>
</feature>
<evidence type="ECO:0008006" key="5">
    <source>
        <dbReference type="Google" id="ProtNLM"/>
    </source>
</evidence>
<evidence type="ECO:0000259" key="2">
    <source>
        <dbReference type="Pfam" id="PF17899"/>
    </source>
</evidence>
<evidence type="ECO:0000313" key="4">
    <source>
        <dbReference type="Proteomes" id="UP000475249"/>
    </source>
</evidence>
<dbReference type="Pfam" id="PF05299">
    <property type="entry name" value="Peptidase_M61"/>
    <property type="match status" value="1"/>
</dbReference>
<evidence type="ECO:0000259" key="1">
    <source>
        <dbReference type="Pfam" id="PF05299"/>
    </source>
</evidence>
<name>A0A6L9EG05_9FLAO</name>
<accession>A0A6L9EG05</accession>
<evidence type="ECO:0000313" key="3">
    <source>
        <dbReference type="EMBL" id="NAS13665.1"/>
    </source>
</evidence>
<dbReference type="InterPro" id="IPR007963">
    <property type="entry name" value="Peptidase_M61_catalytic"/>
</dbReference>
<organism evidence="3 4">
    <name type="scientific">Poritiphilus flavus</name>
    <dbReference type="NCBI Taxonomy" id="2697053"/>
    <lineage>
        <taxon>Bacteria</taxon>
        <taxon>Pseudomonadati</taxon>
        <taxon>Bacteroidota</taxon>
        <taxon>Flavobacteriia</taxon>
        <taxon>Flavobacteriales</taxon>
        <taxon>Flavobacteriaceae</taxon>
        <taxon>Poritiphilus</taxon>
    </lineage>
</organism>
<sequence>MKKSDLFGTFILIWLSCNAGLAQNNQIETRGNIAYQISVKADNPKIAYVKADFTPKDSILYMSQGAADLPDRWATFVHKLVVTDSKGETVEVEDLQDAMWKLPSETEDEISLSYELHLDHEQQQWSGGLDGVAYSTDWGVFYTTRALLILHSDNWEDIRVDFTLPDPWKVSTPWQPLNKRKTSFKVPSQASLMQSMLFAGTHRELSFKREDFELIFALGGSEVLKEESLYKDLANGVLDYYIEIMGGLPNPPPDNPLEKAVVIINTADQTDGEVIGTNISIMLEEGGDAMSKMISRFIFAHEFFHLWNGKSIVPDDQETEWFKEGFTNYYTLKALRQVGLLDDNAFYQVLNNLFYQRYINDSGLGSISMTQGEEKHDHWGIIYGGGLFVAMAQDAVIREASGNSRSIDDLMRSIFKKYGGTHEHYTIDDVLNGLTELSGEDQSPFLKKYIRGKEPIPIEDYLPKVGIKAQVSDKQLLLETAAKATKLQSEMRLGVFGQLEP</sequence>
<feature type="domain" description="Peptidase M61 N-terminal" evidence="2">
    <location>
        <begin position="73"/>
        <end position="195"/>
    </location>
</feature>
<protein>
    <recommendedName>
        <fullName evidence="5">Peptidase M61 catalytic domain-containing protein</fullName>
    </recommendedName>
</protein>
<comment type="caution">
    <text evidence="3">The sequence shown here is derived from an EMBL/GenBank/DDBJ whole genome shotgun (WGS) entry which is preliminary data.</text>
</comment>
<dbReference type="Gene3D" id="1.10.390.10">
    <property type="entry name" value="Neutral Protease Domain 2"/>
    <property type="match status" value="1"/>
</dbReference>
<dbReference type="RefSeq" id="WP_161436694.1">
    <property type="nucleotide sequence ID" value="NZ_WXYO01000007.1"/>
</dbReference>
<proteinExistence type="predicted"/>
<keyword evidence="4" id="KW-1185">Reference proteome</keyword>
<dbReference type="PROSITE" id="PS51257">
    <property type="entry name" value="PROKAR_LIPOPROTEIN"/>
    <property type="match status" value="1"/>
</dbReference>
<dbReference type="Pfam" id="PF17899">
    <property type="entry name" value="Peptidase_M61_N"/>
    <property type="match status" value="1"/>
</dbReference>
<dbReference type="EMBL" id="WXYO01000007">
    <property type="protein sequence ID" value="NAS13665.1"/>
    <property type="molecule type" value="Genomic_DNA"/>
</dbReference>
<reference evidence="3 4" key="1">
    <citation type="submission" date="2020-01" db="EMBL/GenBank/DDBJ databases">
        <title>Bacteria diversity of Porities sp.</title>
        <authorList>
            <person name="Wang G."/>
        </authorList>
    </citation>
    <scope>NUCLEOTIDE SEQUENCE [LARGE SCALE GENOMIC DNA]</scope>
    <source>
        <strain evidence="3 4">R33</strain>
    </source>
</reference>
<dbReference type="InterPro" id="IPR027268">
    <property type="entry name" value="Peptidase_M4/M1_CTD_sf"/>
</dbReference>
<dbReference type="Proteomes" id="UP000475249">
    <property type="component" value="Unassembled WGS sequence"/>
</dbReference>
<dbReference type="Gene3D" id="2.60.40.3650">
    <property type="match status" value="1"/>
</dbReference>
<dbReference type="AlphaFoldDB" id="A0A6L9EG05"/>
<dbReference type="InterPro" id="IPR040756">
    <property type="entry name" value="Peptidase_M61_N"/>
</dbReference>
<dbReference type="SUPFAM" id="SSF55486">
    <property type="entry name" value="Metalloproteases ('zincins'), catalytic domain"/>
    <property type="match status" value="1"/>
</dbReference>